<feature type="domain" description="FAS1" evidence="2">
    <location>
        <begin position="35"/>
        <end position="178"/>
    </location>
</feature>
<dbReference type="Gene3D" id="2.30.180.10">
    <property type="entry name" value="FAS1 domain"/>
    <property type="match status" value="2"/>
</dbReference>
<dbReference type="SMART" id="SM00554">
    <property type="entry name" value="FAS1"/>
    <property type="match status" value="2"/>
</dbReference>
<accession>A0A915K317</accession>
<dbReference type="SUPFAM" id="SSF82153">
    <property type="entry name" value="FAS1 domain"/>
    <property type="match status" value="2"/>
</dbReference>
<dbReference type="GO" id="GO:0005615">
    <property type="term" value="C:extracellular space"/>
    <property type="evidence" value="ECO:0007669"/>
    <property type="project" value="TreeGrafter"/>
</dbReference>
<evidence type="ECO:0000313" key="3">
    <source>
        <dbReference type="Proteomes" id="UP000887565"/>
    </source>
</evidence>
<evidence type="ECO:0000313" key="4">
    <source>
        <dbReference type="WBParaSite" id="nRc.2.0.1.t32716-RA"/>
    </source>
</evidence>
<protein>
    <submittedName>
        <fullName evidence="4">FAS1 domain-containing protein</fullName>
    </submittedName>
</protein>
<dbReference type="OMA" id="GHCANIA"/>
<dbReference type="InterPro" id="IPR000782">
    <property type="entry name" value="FAS1_domain"/>
</dbReference>
<dbReference type="PANTHER" id="PTHR10900:SF124">
    <property type="entry name" value="FI05614P"/>
    <property type="match status" value="1"/>
</dbReference>
<reference evidence="4" key="1">
    <citation type="submission" date="2022-11" db="UniProtKB">
        <authorList>
            <consortium name="WormBaseParasite"/>
        </authorList>
    </citation>
    <scope>IDENTIFICATION</scope>
</reference>
<dbReference type="GO" id="GO:0007155">
    <property type="term" value="P:cell adhesion"/>
    <property type="evidence" value="ECO:0007669"/>
    <property type="project" value="TreeGrafter"/>
</dbReference>
<feature type="chain" id="PRO_5037391953" evidence="1">
    <location>
        <begin position="23"/>
        <end position="329"/>
    </location>
</feature>
<dbReference type="InterPro" id="IPR036378">
    <property type="entry name" value="FAS1_dom_sf"/>
</dbReference>
<keyword evidence="3" id="KW-1185">Reference proteome</keyword>
<keyword evidence="1" id="KW-0732">Signal</keyword>
<dbReference type="PANTHER" id="PTHR10900">
    <property type="entry name" value="PERIOSTIN-RELATED"/>
    <property type="match status" value="1"/>
</dbReference>
<sequence>MQQLNFEICLPWLVVFTSVLLSDVTTSSLDASEYIFNDLESTLVSLKLTRFLELLHSSELKHLLHERDRVTLFAPTDEAWRRFEMKNDDDRDSKKLSENDKYSSNLLKYHVVDGVPNLWSNYFRNEELVPTILWGTSLRLNIQMDDDGKKMYTVNGHSISKADVNASNGIVHVIDDVLYPVAPRNLYETVARNRKFTAHDEPLTAFVPIDQAFKTFPDYFAKGLFDSLPAMTALVHYHMTNGTFYFPEGSKDHRIRSLEGSFLDIKTSKDNPGQIIVNKEAKILASQAASNGVVHYVDGILTPEANPRQMLYSYKEHNIAPQLIRRHRK</sequence>
<proteinExistence type="predicted"/>
<dbReference type="Proteomes" id="UP000887565">
    <property type="component" value="Unplaced"/>
</dbReference>
<name>A0A915K317_ROMCU</name>
<feature type="signal peptide" evidence="1">
    <location>
        <begin position="1"/>
        <end position="22"/>
    </location>
</feature>
<evidence type="ECO:0000259" key="2">
    <source>
        <dbReference type="PROSITE" id="PS50213"/>
    </source>
</evidence>
<evidence type="ECO:0000256" key="1">
    <source>
        <dbReference type="SAM" id="SignalP"/>
    </source>
</evidence>
<dbReference type="GO" id="GO:0030198">
    <property type="term" value="P:extracellular matrix organization"/>
    <property type="evidence" value="ECO:0007669"/>
    <property type="project" value="TreeGrafter"/>
</dbReference>
<dbReference type="WBParaSite" id="nRc.2.0.1.t32716-RA">
    <property type="protein sequence ID" value="nRc.2.0.1.t32716-RA"/>
    <property type="gene ID" value="nRc.2.0.1.g32716"/>
</dbReference>
<dbReference type="GO" id="GO:0050839">
    <property type="term" value="F:cell adhesion molecule binding"/>
    <property type="evidence" value="ECO:0007669"/>
    <property type="project" value="TreeGrafter"/>
</dbReference>
<dbReference type="PROSITE" id="PS50213">
    <property type="entry name" value="FAS1"/>
    <property type="match status" value="2"/>
</dbReference>
<dbReference type="InterPro" id="IPR050904">
    <property type="entry name" value="Adhesion/Biosynth-related"/>
</dbReference>
<dbReference type="GO" id="GO:0031012">
    <property type="term" value="C:extracellular matrix"/>
    <property type="evidence" value="ECO:0007669"/>
    <property type="project" value="TreeGrafter"/>
</dbReference>
<dbReference type="Pfam" id="PF02469">
    <property type="entry name" value="Fasciclin"/>
    <property type="match status" value="2"/>
</dbReference>
<dbReference type="AlphaFoldDB" id="A0A915K317"/>
<feature type="domain" description="FAS1" evidence="2">
    <location>
        <begin position="171"/>
        <end position="301"/>
    </location>
</feature>
<organism evidence="3 4">
    <name type="scientific">Romanomermis culicivorax</name>
    <name type="common">Nematode worm</name>
    <dbReference type="NCBI Taxonomy" id="13658"/>
    <lineage>
        <taxon>Eukaryota</taxon>
        <taxon>Metazoa</taxon>
        <taxon>Ecdysozoa</taxon>
        <taxon>Nematoda</taxon>
        <taxon>Enoplea</taxon>
        <taxon>Dorylaimia</taxon>
        <taxon>Mermithida</taxon>
        <taxon>Mermithoidea</taxon>
        <taxon>Mermithidae</taxon>
        <taxon>Romanomermis</taxon>
    </lineage>
</organism>